<gene>
    <name evidence="2" type="ORF">CLV28_1630</name>
</gene>
<evidence type="ECO:0000256" key="1">
    <source>
        <dbReference type="SAM" id="MobiDB-lite"/>
    </source>
</evidence>
<feature type="region of interest" description="Disordered" evidence="1">
    <location>
        <begin position="1"/>
        <end position="36"/>
    </location>
</feature>
<evidence type="ECO:0000313" key="3">
    <source>
        <dbReference type="Proteomes" id="UP000231693"/>
    </source>
</evidence>
<comment type="caution">
    <text evidence="2">The sequence shown here is derived from an EMBL/GenBank/DDBJ whole genome shotgun (WGS) entry which is preliminary data.</text>
</comment>
<proteinExistence type="predicted"/>
<organism evidence="2 3">
    <name type="scientific">Sediminihabitans luteus</name>
    <dbReference type="NCBI Taxonomy" id="1138585"/>
    <lineage>
        <taxon>Bacteria</taxon>
        <taxon>Bacillati</taxon>
        <taxon>Actinomycetota</taxon>
        <taxon>Actinomycetes</taxon>
        <taxon>Micrococcales</taxon>
        <taxon>Cellulomonadaceae</taxon>
        <taxon>Sediminihabitans</taxon>
    </lineage>
</organism>
<dbReference type="EMBL" id="PGFE01000002">
    <property type="protein sequence ID" value="PJJ74136.1"/>
    <property type="molecule type" value="Genomic_DNA"/>
</dbReference>
<evidence type="ECO:0008006" key="4">
    <source>
        <dbReference type="Google" id="ProtNLM"/>
    </source>
</evidence>
<protein>
    <recommendedName>
        <fullName evidence="4">ADP-ribose pyrophosphatase YjhB (NUDIX family)</fullName>
    </recommendedName>
</protein>
<reference evidence="2 3" key="1">
    <citation type="submission" date="2017-11" db="EMBL/GenBank/DDBJ databases">
        <title>Genomic Encyclopedia of Archaeal and Bacterial Type Strains, Phase II (KMG-II): From Individual Species to Whole Genera.</title>
        <authorList>
            <person name="Goeker M."/>
        </authorList>
    </citation>
    <scope>NUCLEOTIDE SEQUENCE [LARGE SCALE GENOMIC DNA]</scope>
    <source>
        <strain evidence="2 3">DSM 25478</strain>
    </source>
</reference>
<evidence type="ECO:0000313" key="2">
    <source>
        <dbReference type="EMBL" id="PJJ74136.1"/>
    </source>
</evidence>
<dbReference type="Proteomes" id="UP000231693">
    <property type="component" value="Unassembled WGS sequence"/>
</dbReference>
<accession>A0A2M9CQD5</accession>
<name>A0A2M9CQD5_9CELL</name>
<sequence>MAGRDATVHRRGRVHEHHAPGWLPAGSRADVVRDPGGDVPSPTCLVRLLLERDGEVFCVPREDGATRLDLPTRVVGALDPQVVADALAREVVGHGARPELLGYVRNVVTTPDAGYPWPAPLAHFTVWAVRGVPAVAGTWVPVHDLRERHWWPLVGTV</sequence>
<dbReference type="AlphaFoldDB" id="A0A2M9CQD5"/>
<keyword evidence="3" id="KW-1185">Reference proteome</keyword>